<feature type="compositionally biased region" description="Polar residues" evidence="1">
    <location>
        <begin position="39"/>
        <end position="52"/>
    </location>
</feature>
<dbReference type="InterPro" id="IPR015943">
    <property type="entry name" value="WD40/YVTN_repeat-like_dom_sf"/>
</dbReference>
<feature type="compositionally biased region" description="Pro residues" evidence="1">
    <location>
        <begin position="291"/>
        <end position="300"/>
    </location>
</feature>
<feature type="compositionally biased region" description="Low complexity" evidence="1">
    <location>
        <begin position="363"/>
        <end position="372"/>
    </location>
</feature>
<dbReference type="InterPro" id="IPR046985">
    <property type="entry name" value="IP5"/>
</dbReference>
<feature type="compositionally biased region" description="Pro residues" evidence="1">
    <location>
        <begin position="308"/>
        <end position="321"/>
    </location>
</feature>
<dbReference type="PANTHER" id="PTHR11200">
    <property type="entry name" value="INOSITOL 5-PHOSPHATASE"/>
    <property type="match status" value="1"/>
</dbReference>
<evidence type="ECO:0000313" key="3">
    <source>
        <dbReference type="EMBL" id="OXG19964.1"/>
    </source>
</evidence>
<dbReference type="Gene3D" id="3.60.10.10">
    <property type="entry name" value="Endonuclease/exonuclease/phosphatase"/>
    <property type="match status" value="1"/>
</dbReference>
<dbReference type="GO" id="GO:0046856">
    <property type="term" value="P:phosphatidylinositol dephosphorylation"/>
    <property type="evidence" value="ECO:0007669"/>
    <property type="project" value="InterPro"/>
</dbReference>
<dbReference type="InterPro" id="IPR036691">
    <property type="entry name" value="Endo/exonu/phosph_ase_sf"/>
</dbReference>
<protein>
    <submittedName>
        <fullName evidence="3">Type I inositol-1,4,5-trisphosphate 5-phosphatase 1</fullName>
    </submittedName>
</protein>
<feature type="region of interest" description="Disordered" evidence="1">
    <location>
        <begin position="32"/>
        <end position="189"/>
    </location>
</feature>
<evidence type="ECO:0000313" key="4">
    <source>
        <dbReference type="Proteomes" id="UP000199727"/>
    </source>
</evidence>
<sequence>MASPLHENDEERPQSIAALRSKFESLAIAGVSPAPTDVPSATNGHATVSSIRNGLLSPRPETPVDGQKAKPVPPPKPASRPVSPATTSPAPQPSSLLPPPAPRQAPSRPTTPKPSFQTHHSTSSVTSIVSAASDSHLKPSDTMASPPAVISPAVSPAPTPLRKSAPSVPSKPPSVAVTPSGSDGDEDEPVITSVKALREKFSGQAQASEIALRKPVDVPKASAVSVVKAATVHDSPELLCAPSATPIPAPIPAPVIQRTLDGKTSPVMLSPASEGEALSDTNDYSSHPTAPLAPPAPPAPISRISSPVPAPAPAPSGPPPINRAHKPPPRTAISPAPIFRPESNVITPNTTSPPIPGNKPVIPSRSSSAPEAAVPPPPPERPQPPQLPVRRPTFSSPDTLEPSTASVISPPALASTPLLHTIHDDTALAPTPAPATAPPPLPDRSRANTINRSESESSATTTGPPPPRLPARHAAIPVSAGSGSTSSNANGSGSTTMNPPPPPAHPASPSKTRINSGGPPPPLLRSATVNRGSSVGSGSGSGGGGGGSPPRRSNTISRAAPFTQEKYSTSATSLGLGEKGVYSDEDDEPEEPGAVTNLSAQAKRMLDEFPDMTEANRRPPVFVPDIRVKECHHVSAFAVYGRYVCTGAHHVRVYDTQLSDHAISVVDLKETGLESRGKDPKVTAMCFRPGATESEEGRYLWCGTKDGHLWELDISTGEVTSTKAFVHTSSISYIWRHRKNIISLDEGGKLLVFDVGDIEGKPPTMARQLRIGDKFGFAKLICGKLWTSSGPLTRSTTSSATSKGPTVRIYDPCAPGTMPPPKTIFATEWAGAVTSATYMPLHHDTIFLGHEGGFVSVWDGKELVCRQVLKISSTDVLALEGVGEYLWTGNRKGQIHVFDIKEKPWLATNIWIGHPDNPVQSLVVDPYSIQSAGRYTCWSFARDALRAWDGLLSVDWIDKQLTARQSSFCTFRPVNVLICTWNIDSAKPTDLNGSVANAHFLEDVLRSVDSPDIIVFGFQEVIPLTDKKYTAKTLLFGNKSKDGGAAADRVSHAYRHWLEKLQSAVQMASPSNCPYIKIHSESLVGLFTCIFVKQSEKISLRDLDITTVKRGIGGIYGNKGAIVSRLVMDDTSICFINVHLAAGQSQKASRNADLAGILEDKAIFPPADELPFVHGGCGTGILDHEMVFLNGDLNYRIDQRRENVISSIANGELAYLLEHDQLRKEMRTNHAFRLRNFEEAPITFAPTYKYDPGTHDYDSSEKRRIPAWCDRILYKKSPRVQALNYQRYEPTVSDHRPVSAGYTIILKAIDSLKMMDVRREATGEWAKREKELLEKMQEVFDGIE</sequence>
<feature type="compositionally biased region" description="Low complexity" evidence="1">
    <location>
        <begin position="144"/>
        <end position="156"/>
    </location>
</feature>
<feature type="compositionally biased region" description="Pro residues" evidence="1">
    <location>
        <begin position="373"/>
        <end position="387"/>
    </location>
</feature>
<gene>
    <name evidence="3" type="ORF">C361_04025</name>
</gene>
<dbReference type="InterPro" id="IPR036322">
    <property type="entry name" value="WD40_repeat_dom_sf"/>
</dbReference>
<feature type="compositionally biased region" description="Low complexity" evidence="1">
    <location>
        <begin position="472"/>
        <end position="496"/>
    </location>
</feature>
<organism evidence="3 4">
    <name type="scientific">Cryptococcus neoformans Tu259-1</name>
    <dbReference type="NCBI Taxonomy" id="1230072"/>
    <lineage>
        <taxon>Eukaryota</taxon>
        <taxon>Fungi</taxon>
        <taxon>Dikarya</taxon>
        <taxon>Basidiomycota</taxon>
        <taxon>Agaricomycotina</taxon>
        <taxon>Tremellomycetes</taxon>
        <taxon>Tremellales</taxon>
        <taxon>Cryptococcaceae</taxon>
        <taxon>Cryptococcus</taxon>
        <taxon>Cryptococcus neoformans species complex</taxon>
    </lineage>
</organism>
<feature type="compositionally biased region" description="Low complexity" evidence="1">
    <location>
        <begin position="121"/>
        <end position="134"/>
    </location>
</feature>
<dbReference type="FunFam" id="3.60.10.10:FF:000036">
    <property type="entry name" value="Inositol polyphosphate phosphatase, putative"/>
    <property type="match status" value="1"/>
</dbReference>
<dbReference type="OrthoDB" id="2248459at2759"/>
<feature type="compositionally biased region" description="Polar residues" evidence="1">
    <location>
        <begin position="447"/>
        <end position="458"/>
    </location>
</feature>
<feature type="compositionally biased region" description="Low complexity" evidence="1">
    <location>
        <begin position="163"/>
        <end position="180"/>
    </location>
</feature>
<feature type="compositionally biased region" description="Pro residues" evidence="1">
    <location>
        <begin position="90"/>
        <end position="103"/>
    </location>
</feature>
<feature type="compositionally biased region" description="Gly residues" evidence="1">
    <location>
        <begin position="535"/>
        <end position="548"/>
    </location>
</feature>
<feature type="compositionally biased region" description="Pro residues" evidence="1">
    <location>
        <begin position="431"/>
        <end position="442"/>
    </location>
</feature>
<dbReference type="Proteomes" id="UP000199727">
    <property type="component" value="Unassembled WGS sequence"/>
</dbReference>
<evidence type="ECO:0000259" key="2">
    <source>
        <dbReference type="SMART" id="SM00128"/>
    </source>
</evidence>
<reference evidence="3 4" key="1">
    <citation type="submission" date="2017-06" db="EMBL/GenBank/DDBJ databases">
        <title>Global population genomics of the pathogenic fungus Cryptococcus neoformans var. grubii.</title>
        <authorList>
            <person name="Cuomo C."/>
            <person name="Litvintseva A."/>
            <person name="Chen Y."/>
            <person name="Young S."/>
            <person name="Zeng Q."/>
            <person name="Chapman S."/>
            <person name="Gujja S."/>
            <person name="Saif S."/>
            <person name="Birren B."/>
        </authorList>
    </citation>
    <scope>NUCLEOTIDE SEQUENCE [LARGE SCALE GENOMIC DNA]</scope>
    <source>
        <strain evidence="3 4">Tu259-1</strain>
    </source>
</reference>
<name>A0A854QI17_CRYNE</name>
<comment type="caution">
    <text evidence="3">The sequence shown here is derived from an EMBL/GenBank/DDBJ whole genome shotgun (WGS) entry which is preliminary data.</text>
</comment>
<dbReference type="SMART" id="SM00128">
    <property type="entry name" value="IPPc"/>
    <property type="match status" value="1"/>
</dbReference>
<dbReference type="SUPFAM" id="SSF50978">
    <property type="entry name" value="WD40 repeat-like"/>
    <property type="match status" value="1"/>
</dbReference>
<dbReference type="SUPFAM" id="SSF56219">
    <property type="entry name" value="DNase I-like"/>
    <property type="match status" value="1"/>
</dbReference>
<dbReference type="Gene3D" id="2.130.10.10">
    <property type="entry name" value="YVTN repeat-like/Quinoprotein amine dehydrogenase"/>
    <property type="match status" value="2"/>
</dbReference>
<feature type="domain" description="Inositol polyphosphate-related phosphatase" evidence="2">
    <location>
        <begin position="972"/>
        <end position="1310"/>
    </location>
</feature>
<feature type="region of interest" description="Disordered" evidence="1">
    <location>
        <begin position="264"/>
        <end position="593"/>
    </location>
</feature>
<accession>A0A854QI17</accession>
<dbReference type="InterPro" id="IPR000300">
    <property type="entry name" value="IPPc"/>
</dbReference>
<evidence type="ECO:0000256" key="1">
    <source>
        <dbReference type="SAM" id="MobiDB-lite"/>
    </source>
</evidence>
<dbReference type="PANTHER" id="PTHR11200:SF240">
    <property type="entry name" value="INOSITOL POLYPHOSPHATE 5-PHOSPHATASE C9G1.10C-RELATED"/>
    <property type="match status" value="1"/>
</dbReference>
<feature type="compositionally biased region" description="Low complexity" evidence="1">
    <location>
        <begin position="79"/>
        <end position="89"/>
    </location>
</feature>
<feature type="compositionally biased region" description="Polar residues" evidence="1">
    <location>
        <begin position="393"/>
        <end position="407"/>
    </location>
</feature>
<proteinExistence type="predicted"/>
<dbReference type="Pfam" id="PF22669">
    <property type="entry name" value="Exo_endo_phos2"/>
    <property type="match status" value="1"/>
</dbReference>
<dbReference type="EMBL" id="AMKT01000049">
    <property type="protein sequence ID" value="OXG19964.1"/>
    <property type="molecule type" value="Genomic_DNA"/>
</dbReference>
<dbReference type="GO" id="GO:0004439">
    <property type="term" value="F:phosphatidylinositol-4,5-bisphosphate 5-phosphatase activity"/>
    <property type="evidence" value="ECO:0007669"/>
    <property type="project" value="TreeGrafter"/>
</dbReference>